<dbReference type="InterPro" id="IPR039448">
    <property type="entry name" value="Beta_helix"/>
</dbReference>
<evidence type="ECO:0000313" key="2">
    <source>
        <dbReference type="EMBL" id="QQS83155.1"/>
    </source>
</evidence>
<dbReference type="Gene3D" id="2.160.20.10">
    <property type="entry name" value="Single-stranded right-handed beta-helix, Pectin lyase-like"/>
    <property type="match status" value="2"/>
</dbReference>
<dbReference type="AlphaFoldDB" id="A0AB37H3W1"/>
<dbReference type="RefSeq" id="WP_047133027.1">
    <property type="nucleotide sequence ID" value="NZ_CP015114.1"/>
</dbReference>
<dbReference type="Pfam" id="PF13229">
    <property type="entry name" value="Beta_helix"/>
    <property type="match status" value="1"/>
</dbReference>
<proteinExistence type="predicted"/>
<dbReference type="SMART" id="SM00710">
    <property type="entry name" value="PbH1"/>
    <property type="match status" value="13"/>
</dbReference>
<evidence type="ECO:0000313" key="3">
    <source>
        <dbReference type="Proteomes" id="UP000595942"/>
    </source>
</evidence>
<dbReference type="GeneID" id="93726923"/>
<name>A0AB37H3W1_9STAP</name>
<accession>A0AB37H3W1</accession>
<keyword evidence="3" id="KW-1185">Reference proteome</keyword>
<reference evidence="2 3" key="1">
    <citation type="submission" date="2021-01" db="EMBL/GenBank/DDBJ databases">
        <title>FDA dAtabase for Regulatory Grade micrObial Sequences (FDA-ARGOS): Supporting development and validation of Infectious Disease Dx tests.</title>
        <authorList>
            <person name="Sproer C."/>
            <person name="Gronow S."/>
            <person name="Severitt S."/>
            <person name="Schroder I."/>
            <person name="Tallon L."/>
            <person name="Sadzewicz L."/>
            <person name="Zhao X."/>
            <person name="Boylan J."/>
            <person name="Ott S."/>
            <person name="Bowen H."/>
            <person name="Vavikolanu K."/>
            <person name="Mehta A."/>
            <person name="Aluvathingal J."/>
            <person name="Nadendla S."/>
            <person name="Lowell S."/>
            <person name="Myers T."/>
            <person name="Yan Y."/>
            <person name="Sichtig H."/>
        </authorList>
    </citation>
    <scope>NUCLEOTIDE SEQUENCE [LARGE SCALE GENOMIC DNA]</scope>
    <source>
        <strain evidence="2 3">FDAARGOS_1148</strain>
    </source>
</reference>
<protein>
    <submittedName>
        <fullName evidence="2">Right-handed parallel beta-helix repeat-containing protein</fullName>
    </submittedName>
</protein>
<sequence>MINYFLNFPVQIGQDYRFKMIHNFKQIINNFNYFKRDFEYHKKEEQHAHNAVQIDYDRNNVKTEIDRMKSAYDNIIIANNGDGIAEVSDARVTFKGVQKPLLAERLRDDYLDHVQSNEKVANDLEESKIIKSALDFDGVYVNEEKGSFKGLQAWLDWNKERGGGPLILPPGIYNVEKRLIIPPNTTIYGYGATIRRYNNAGGWFTNLVIGESPIKYEGNGNLKFYGVTFDGNHNINKAMNGIVLAHAENVTLQDCTILDVHTTHALDLNGCKDVLIDHCSFKGQKDPENNNKEAIQVSLAAEIGIGDIKGSSYDSTPSKNVVVQNCYFGPSRNYPSYATAVGDHFSVYDEWVSNVVIKNNFIEGTTNFALRVYKFKNTLIEGNVIDKCNGGIFATPTPGGYTSSHNAQGVQMGSAQQGENLRVIGNTITNIGKIGVHVSAYPNKKVPNKNESFDIVEIKDNTFKNIKNVGVYIPEAKRVKVIGNNVVQSSIGIQCYGTWHLMVMNNMISNTDTIGVFIANNRNLETGSVQTHAIISNNQIYATGQDGIRISLGSRFIKVDNNSVYSYGLNASKSWYIAGIYLIECTNSTVTNNFIRNANEKYLDAVRINEDCKDVRVWNIDSGGAPITILNPESNFYGIRDINGKKVKFEGVNN</sequence>
<dbReference type="InterPro" id="IPR006626">
    <property type="entry name" value="PbH1"/>
</dbReference>
<dbReference type="EMBL" id="CP068073">
    <property type="protein sequence ID" value="QQS83155.1"/>
    <property type="molecule type" value="Genomic_DNA"/>
</dbReference>
<feature type="domain" description="Right handed beta helix" evidence="1">
    <location>
        <begin position="416"/>
        <end position="595"/>
    </location>
</feature>
<gene>
    <name evidence="2" type="ORF">I6J05_02195</name>
</gene>
<dbReference type="SUPFAM" id="SSF51126">
    <property type="entry name" value="Pectin lyase-like"/>
    <property type="match status" value="2"/>
</dbReference>
<dbReference type="Proteomes" id="UP000595942">
    <property type="component" value="Chromosome"/>
</dbReference>
<dbReference type="InterPro" id="IPR011050">
    <property type="entry name" value="Pectin_lyase_fold/virulence"/>
</dbReference>
<evidence type="ECO:0000259" key="1">
    <source>
        <dbReference type="Pfam" id="PF13229"/>
    </source>
</evidence>
<organism evidence="2 3">
    <name type="scientific">Staphylococcus condimenti</name>
    <dbReference type="NCBI Taxonomy" id="70255"/>
    <lineage>
        <taxon>Bacteria</taxon>
        <taxon>Bacillati</taxon>
        <taxon>Bacillota</taxon>
        <taxon>Bacilli</taxon>
        <taxon>Bacillales</taxon>
        <taxon>Staphylococcaceae</taxon>
        <taxon>Staphylococcus</taxon>
    </lineage>
</organism>
<dbReference type="InterPro" id="IPR012334">
    <property type="entry name" value="Pectin_lyas_fold"/>
</dbReference>
<dbReference type="KEGG" id="scv:A4G25_03515"/>